<proteinExistence type="predicted"/>
<gene>
    <name evidence="5" type="ORF">VO63_34355</name>
</gene>
<organism evidence="5 6">
    <name type="scientific">Streptomyces showdoensis</name>
    <dbReference type="NCBI Taxonomy" id="68268"/>
    <lineage>
        <taxon>Bacteria</taxon>
        <taxon>Bacillati</taxon>
        <taxon>Actinomycetota</taxon>
        <taxon>Actinomycetes</taxon>
        <taxon>Kitasatosporales</taxon>
        <taxon>Streptomycetaceae</taxon>
        <taxon>Streptomyces</taxon>
    </lineage>
</organism>
<dbReference type="InterPro" id="IPR011991">
    <property type="entry name" value="ArsR-like_HTH"/>
</dbReference>
<dbReference type="GO" id="GO:0003677">
    <property type="term" value="F:DNA binding"/>
    <property type="evidence" value="ECO:0007669"/>
    <property type="project" value="UniProtKB-KW"/>
</dbReference>
<dbReference type="SMART" id="SM00418">
    <property type="entry name" value="HTH_ARSR"/>
    <property type="match status" value="1"/>
</dbReference>
<dbReference type="RefSeq" id="WP_046912056.1">
    <property type="nucleotide sequence ID" value="NZ_BAAAXG010000026.1"/>
</dbReference>
<keyword evidence="3" id="KW-0804">Transcription</keyword>
<evidence type="ECO:0000256" key="3">
    <source>
        <dbReference type="ARBA" id="ARBA00023163"/>
    </source>
</evidence>
<evidence type="ECO:0000256" key="1">
    <source>
        <dbReference type="ARBA" id="ARBA00023015"/>
    </source>
</evidence>
<evidence type="ECO:0000313" key="5">
    <source>
        <dbReference type="EMBL" id="KKZ69420.1"/>
    </source>
</evidence>
<name>A0A2P2GD43_STREW</name>
<keyword evidence="6" id="KW-1185">Reference proteome</keyword>
<feature type="domain" description="HTH arsR-type" evidence="4">
    <location>
        <begin position="202"/>
        <end position="277"/>
    </location>
</feature>
<accession>A0A2P2GD43</accession>
<sequence>MGDVRFGVDDLGRLRFAVSPLWETVAALRAAADPGGHALHLPWLKRVLTLPRPVEALDAAVPAPRCPLAEVEEELAAYEGPAATARALTDWWRAAVRPHWPRIRAVLEADLAHRTRQLSEDGIQEVLTGLHPGLRRTGDRLSSPDLPAGELALDGGGITLAPSVFATRCVLLPGRPGTPPCLVYPARAVGTLWERGGDGGDGLARLLGRSRAGLLAGTSAPATTTALAARSGLTPGAVSQHLTVLRDAGLVTGHRYRREVYYRASELGLALLAGAGTAGPTGTTGAVGAVGAVGSAEAVETARG</sequence>
<dbReference type="InterPro" id="IPR036390">
    <property type="entry name" value="WH_DNA-bd_sf"/>
</dbReference>
<protein>
    <submittedName>
        <fullName evidence="5">ArsR family transcriptional regulator</fullName>
    </submittedName>
</protein>
<dbReference type="Gene3D" id="1.10.10.10">
    <property type="entry name" value="Winged helix-like DNA-binding domain superfamily/Winged helix DNA-binding domain"/>
    <property type="match status" value="1"/>
</dbReference>
<dbReference type="Pfam" id="PF12840">
    <property type="entry name" value="HTH_20"/>
    <property type="match status" value="1"/>
</dbReference>
<dbReference type="PANTHER" id="PTHR43132">
    <property type="entry name" value="ARSENICAL RESISTANCE OPERON REPRESSOR ARSR-RELATED"/>
    <property type="match status" value="1"/>
</dbReference>
<dbReference type="AlphaFoldDB" id="A0A2P2GD43"/>
<keyword evidence="2" id="KW-0238">DNA-binding</keyword>
<reference evidence="5 6" key="1">
    <citation type="submission" date="2015-05" db="EMBL/GenBank/DDBJ databases">
        <title>Draft Genome assembly of Streptomyces showdoensis.</title>
        <authorList>
            <person name="Thapa K.K."/>
            <person name="Metsa-Ketela M."/>
        </authorList>
    </citation>
    <scope>NUCLEOTIDE SEQUENCE [LARGE SCALE GENOMIC DNA]</scope>
    <source>
        <strain evidence="5 6">ATCC 15227</strain>
    </source>
</reference>
<dbReference type="EMBL" id="LAQS01000094">
    <property type="protein sequence ID" value="KKZ69420.1"/>
    <property type="molecule type" value="Genomic_DNA"/>
</dbReference>
<dbReference type="InterPro" id="IPR036388">
    <property type="entry name" value="WH-like_DNA-bd_sf"/>
</dbReference>
<comment type="caution">
    <text evidence="5">The sequence shown here is derived from an EMBL/GenBank/DDBJ whole genome shotgun (WGS) entry which is preliminary data.</text>
</comment>
<keyword evidence="1" id="KW-0805">Transcription regulation</keyword>
<dbReference type="PANTHER" id="PTHR43132:SF8">
    <property type="entry name" value="HTH-TYPE TRANSCRIPTIONAL REGULATOR KMTR"/>
    <property type="match status" value="1"/>
</dbReference>
<evidence type="ECO:0000313" key="6">
    <source>
        <dbReference type="Proteomes" id="UP000265325"/>
    </source>
</evidence>
<evidence type="ECO:0000256" key="2">
    <source>
        <dbReference type="ARBA" id="ARBA00023125"/>
    </source>
</evidence>
<dbReference type="GO" id="GO:0003700">
    <property type="term" value="F:DNA-binding transcription factor activity"/>
    <property type="evidence" value="ECO:0007669"/>
    <property type="project" value="InterPro"/>
</dbReference>
<dbReference type="Pfam" id="PF19361">
    <property type="entry name" value="DUF5937"/>
    <property type="match status" value="1"/>
</dbReference>
<dbReference type="OrthoDB" id="3460651at2"/>
<dbReference type="Proteomes" id="UP000265325">
    <property type="component" value="Unassembled WGS sequence"/>
</dbReference>
<dbReference type="SUPFAM" id="SSF46785">
    <property type="entry name" value="Winged helix' DNA-binding domain"/>
    <property type="match status" value="1"/>
</dbReference>
<evidence type="ECO:0000259" key="4">
    <source>
        <dbReference type="SMART" id="SM00418"/>
    </source>
</evidence>
<dbReference type="InterPro" id="IPR001845">
    <property type="entry name" value="HTH_ArsR_DNA-bd_dom"/>
</dbReference>
<dbReference type="CDD" id="cd00090">
    <property type="entry name" value="HTH_ARSR"/>
    <property type="match status" value="1"/>
</dbReference>
<dbReference type="InterPro" id="IPR045981">
    <property type="entry name" value="DUF5937"/>
</dbReference>
<dbReference type="InterPro" id="IPR051011">
    <property type="entry name" value="Metal_resp_trans_reg"/>
</dbReference>